<dbReference type="Gene3D" id="3.40.47.10">
    <property type="match status" value="2"/>
</dbReference>
<feature type="domain" description="PKS/mFAS DH" evidence="13">
    <location>
        <begin position="921"/>
        <end position="1199"/>
    </location>
</feature>
<dbReference type="InterPro" id="IPR014031">
    <property type="entry name" value="Ketoacyl_synth_C"/>
</dbReference>
<dbReference type="Pfam" id="PF08240">
    <property type="entry name" value="ADH_N"/>
    <property type="match status" value="1"/>
</dbReference>
<feature type="domain" description="Carrier" evidence="11">
    <location>
        <begin position="3519"/>
        <end position="3594"/>
    </location>
</feature>
<dbReference type="InterPro" id="IPR036291">
    <property type="entry name" value="NAD(P)-bd_dom_sf"/>
</dbReference>
<dbReference type="InterPro" id="IPR049551">
    <property type="entry name" value="PKS_DH_C"/>
</dbReference>
<evidence type="ECO:0000256" key="9">
    <source>
        <dbReference type="PROSITE-ProRule" id="PRU01363"/>
    </source>
</evidence>
<comment type="caution">
    <text evidence="14">The sequence shown here is derived from an EMBL/GenBank/DDBJ whole genome shotgun (WGS) entry which is preliminary data.</text>
</comment>
<evidence type="ECO:0000256" key="10">
    <source>
        <dbReference type="SAM" id="MobiDB-lite"/>
    </source>
</evidence>
<evidence type="ECO:0000256" key="7">
    <source>
        <dbReference type="ARBA" id="ARBA00023268"/>
    </source>
</evidence>
<dbReference type="SMART" id="SM00827">
    <property type="entry name" value="PKS_AT"/>
    <property type="match status" value="2"/>
</dbReference>
<dbReference type="InterPro" id="IPR042104">
    <property type="entry name" value="PKS_dehydratase_sf"/>
</dbReference>
<proteinExistence type="predicted"/>
<dbReference type="SMART" id="SM01294">
    <property type="entry name" value="PKS_PP_betabranch"/>
    <property type="match status" value="2"/>
</dbReference>
<evidence type="ECO:0000256" key="5">
    <source>
        <dbReference type="ARBA" id="ARBA00022679"/>
    </source>
</evidence>
<dbReference type="InterPro" id="IPR016036">
    <property type="entry name" value="Malonyl_transacylase_ACP-bd"/>
</dbReference>
<dbReference type="PROSITE" id="PS50075">
    <property type="entry name" value="CARRIER"/>
    <property type="match status" value="2"/>
</dbReference>
<dbReference type="Pfam" id="PF21089">
    <property type="entry name" value="PKS_DH_N"/>
    <property type="match status" value="2"/>
</dbReference>
<keyword evidence="5" id="KW-0808">Transferase</keyword>
<evidence type="ECO:0000313" key="15">
    <source>
        <dbReference type="Proteomes" id="UP000647860"/>
    </source>
</evidence>
<evidence type="ECO:0000256" key="8">
    <source>
        <dbReference type="ARBA" id="ARBA00023315"/>
    </source>
</evidence>
<dbReference type="Pfam" id="PF02801">
    <property type="entry name" value="Ketoacyl-synt_C"/>
    <property type="match status" value="2"/>
</dbReference>
<dbReference type="SUPFAM" id="SSF51735">
    <property type="entry name" value="NAD(P)-binding Rossmann-fold domains"/>
    <property type="match status" value="5"/>
</dbReference>
<dbReference type="Pfam" id="PF08990">
    <property type="entry name" value="Docking"/>
    <property type="match status" value="1"/>
</dbReference>
<feature type="active site" description="Proton acceptor; for dehydratase activity" evidence="9">
    <location>
        <position position="2545"/>
    </location>
</feature>
<dbReference type="SMART" id="SM00826">
    <property type="entry name" value="PKS_DH"/>
    <property type="match status" value="2"/>
</dbReference>
<feature type="domain" description="Ketosynthase family 3 (KS3)" evidence="12">
    <location>
        <begin position="43"/>
        <end position="467"/>
    </location>
</feature>
<dbReference type="CDD" id="cd05195">
    <property type="entry name" value="enoyl_red"/>
    <property type="match status" value="1"/>
</dbReference>
<dbReference type="InterPro" id="IPR020806">
    <property type="entry name" value="PKS_PP-bd"/>
</dbReference>
<feature type="region of interest" description="Disordered" evidence="10">
    <location>
        <begin position="1122"/>
        <end position="1142"/>
    </location>
</feature>
<dbReference type="SUPFAM" id="SSF47336">
    <property type="entry name" value="ACP-like"/>
    <property type="match status" value="2"/>
</dbReference>
<feature type="region of interest" description="N-terminal hotdog fold" evidence="9">
    <location>
        <begin position="921"/>
        <end position="1041"/>
    </location>
</feature>
<feature type="region of interest" description="N-terminal hotdog fold" evidence="9">
    <location>
        <begin position="2513"/>
        <end position="2628"/>
    </location>
</feature>
<keyword evidence="3" id="KW-0596">Phosphopantetheine</keyword>
<organism evidence="14 15">
    <name type="scientific">Micromonospora gifhornensis</name>
    <dbReference type="NCBI Taxonomy" id="84594"/>
    <lineage>
        <taxon>Bacteria</taxon>
        <taxon>Bacillati</taxon>
        <taxon>Actinomycetota</taxon>
        <taxon>Actinomycetes</taxon>
        <taxon>Micromonosporales</taxon>
        <taxon>Micromonosporaceae</taxon>
        <taxon>Micromonospora</taxon>
    </lineage>
</organism>
<dbReference type="PROSITE" id="PS52004">
    <property type="entry name" value="KS3_2"/>
    <property type="match status" value="2"/>
</dbReference>
<dbReference type="InterPro" id="IPR006162">
    <property type="entry name" value="Ppantetheine_attach_site"/>
</dbReference>
<dbReference type="InterPro" id="IPR049552">
    <property type="entry name" value="PKS_DH_N"/>
</dbReference>
<sequence length="3645" mass="378935">MTTPSKGTDSIADQQKLREYLRRVTDDLLRTRRRLTEVESADREPVAIVSMACRFPGGVASPEDLWQLVASGTDAISGFPDDRGWPLDELYDPDPEHPGTSTTRQGGFLHDAADFDPEFFGISPREALTIDPQQRLLLETAWEAVERAGIAPDSLRGSRTGVFAGVMYGDYGARLRPIPAGFEGYVGTGSAGSVATGRIAYTLGLEGPAVSVDTACSSSLVALHLAAQALRRGECDLALAGGVTVIATPELFVEFSRQRGLSPDGRCKAFAASADGTGWAEGVGLVLVERLADARRNGHPVLALLRGSAVNQDGRSSQLSAPNGPAQRRVIRAALASAGLEPAEVDLVEAHGTGTRLGDPIEAQALLAEYGQGRTEPLWLGSLKSNIGHTQAAAGVGGVIKVVQAMRHGLLPATLHADEATPHVDWSVGDVRLLTEARDWPARERPRRAAVSSFGISGTNAHVILEEGDPDGVADAPPDDVLARKPVPVVLSAHTASALGPQAARLRAHLDAHPDLTVADVAHSLATTRTPLAERAVLVAADLDELRTALDAVADGDEPPVRGTAGHPGGVVFVFPGQGAQWAGMALDLYREDEVFRVALDDCERALAPHVDWSLRAVLADADALGRVDVVQPALWAVMVSLAALWQHHGVTPDAVVGHSQGEIAAACVAGALSLEQAAAVVALRARAITAVAGRGAMASVSVPAQQITERWGDRITVAVTNSADATVVAGEPEAVAEVVAAYDAEGVRARVLPVDYASHSAHVEPVREPILDALRDLTPTEARVPFHSTVTGAEFDTRGLTADYWYTNLRSTVRFDQAVTRLREQGHRIFVEISPHPVLTPVLGEGAFGTLRRDEGDRRRFITSLGAVHAVGVPVDWSAAIGPARRVPLPTYAFQRSRYWLDAPARTGDASGVGVGPTDHPLLGGAVDVAGDGTLVLTGRLVPGADRAAAELRVGGVPVLSGTALLDLALRAGELAGLGAVGEFSVETPLVLSATAGWLQVVVAPAGADGDREIGVYARPDHEAPWTRHGHGVLVPATAQDLPPHRPVPGAPLAPDEAVERLAAAGVELASAPTAVSGDADGYVADLASPPEGRFTLHPALLDAALLPALGRGDARLPSRWRGVRLPQPDGQPTRASVRRRDGDSWAVSLTDSAGTPVVEIAEVVLGPVPVVSAAGHHDPLFTLEWAPVARPRGAAATEPVPHELPGDAGPAALAVLRGGLAEPDGPRQVVVARGAGTVTGLVRCAQLEEPGRVGLVEWDGRDADALRDAVAAGLPQVAVHGAELRTPRLAPLTAPGRPVELDGTALIVGEAGALRDAVLRTLARHGVDRLVVVDADGTAPADVGVPTEVLTGDPTDRAVLAEAVHRAANLRTVVHAVQPTADAPLAALSPEDLTALVERIVAPARHLHELTAHLPLTRFVLSGSAAGVLGGIGQAAVAAATTGLGALAARRRADGLPAQVVAWGPSAGTRRLGLVSLDDARLAALFAQVLAHDVDVVAAPLVRAGLRGQARAGTLPVALRALVPALPGGATGLAARLAGASPAEGRRLLLDTIRTHVAGVLGHDDASGIDERRAFKDLGFDSLTAIELRNRLNTALGRALPATLIFDHPSPGALAEHLRDDLLGRAAVAAAPVAVASDEPIAIIAMGCRYPGGIADPEALWQAVVSELDAVGPFPTDRGWPADLYDPDPEATGRTYAREGGFLYDAAGFDPEFFGISPREATGMDPQQRLLLQTGWEVFERAGIDPTTLRGSRTGVFAGVVYTDYGSRADPIPADLEGYLGIGSAGSIASGRIAYTLGLEGPAVTVDTACSSSLVALHLAVQSLRRGECDLVLAGGATVLSNPDIFVGFSRQRGLSPDSRCKAFAAAADGTAFAEGVGLLLVQRLADARRDGRPVLAVIRGTAINQDGASNGLTAPNGPSQQRVILGALADAGLRPSDIDVVEAHGTGTTLGDPIEAQAIIATYGQGRDEPLLLGSLKSNIGHTQAAAGVGGVIKMVAAMRHGLVPRTLHVDEPTPHVDWSAGAVRLVTEARPWPESNRPRRAGVSSFGMSGTNAHVVVEQGDPLEVPPVRAGRLVPVPVSAANPAALRRQAARLLPAVADRHPADVARTLAARTSLATRAVVLADDADELAEGLRALDDATFTGPVGDADEPGKVVFVFPGQGGQWTGMALDLYRDEPTFRESLDACAAALAPHVDWALLDVLADEEALRRVDVVQPALWAVMVSVARLWQHHGVTPDAVVGHSQGEIAAAHVAGALSLADAAAVVALRARAITAIAGTGGMASVALGVGEVTRRWGHTVAVAATNGPDTTVIAGDPGVLDHIAATCAAEEVRVKILPVDYASHSAHVEALREELLAALETVQPRAAEIAFCSTVTAEALDTTTLTADYWYTNLRSTVRYDETVRRLHAEGHRTFLEMSPHPVLTTVTEQVTGAVALGTLRRDEGDRRRFLTALAEAYVTGVAVDWRPAVGADARLVDLPTYAFASDRYWLDATTRPVDATGLGLAATAHPLLGAAVDLADDEGVLLTGRLSLDSHPWLADHTVAGVPLLPGAAFVELCAQAAEAAGAAGVAELTLETPCVLPERGGVDVQVQVRDGGLRVYSRGAGDAWVRNASGVLLPTEPPAPAGWGAWPPPGAQAVDVEGLYPQLAASGYGYGPAFQGLRAAWRRGEEVFAEVRLPEGLEPEGYGLHPALLDAALHALAFGDFLGAGVRLPFAFTGVRVFATGADILRVRLSPLGEDTVAVALADSTGAPVAEIESLVLRAAPSPEATAPHAPDVLVLDWTPLALPDTPVTEPDLLVVAPSDAHDPVAATGRLVTSTIAELAGRLADDRGAVVVTRDAVAVRPGDPAADLAHAALWGLLRSAQTEDPDRFTLVDTDGRPESAAVVAAAVATGEPQIAVREGRGYVPRLARAAANRGLVPPPGAWRLEAAGTTVDELRLTEVTEAPLPAGHVRVAVRACGLNFRDVLATLGVVPRDAPLGAEGAGVVVEVGVGVTGFAPGDRVYGFLQGAIGPRAVVDARLLAHLPAGWSFAQAATAPAVCTTAYYALVTLADLRPGERVLIHSAAGGVGLAAGHLARHLGAEVFGTASPAKWAALDLDEAHLASSRNTDFADRFGPVDVVLNSLTGEFIDASLRLLGPGGRFVEMGVADLRSSEQMPTGVDYHAFELLDLAPARVGELFAEVVRLIDQGVFPPLPVTAWDVRRAPEALRYFSQARQIGKIALTAPVPLDPNGTVLVTGGTGSLGGLVARHLARAHGVRHLLLVSRSGPAAPGATELVGELTSLDVRVDVVAADLADRAAVAGVLAAVPPEHPLTAVVHTAGVLDDGVLESLTPQKIARVLAPKVDAAWHLHELTRDLDLSAFLLFSSASGLLGGAGQANYAAANAFLDALATARRRAGLPAVSLAWGMWARATGLTAHLGGTDLGRIERGGLLPMTDEQGLALFDATWTADRPVLVPAPLRLDRGRTGSGVVPAVLRALVRPVRRVARSAGTASPDSLRERLLPLSPTERTALLVDLVRTQVAAVLGHTDTDAVVVDRAFKDSGFDSLTAVELRNRVSRATGLRLPPTVVFDRPTPAELAAHLLDQLVPPADGPAGAATPARKTRKQLDSATVEEIFDLIDSQLGRGSRSDYQEVDAG</sequence>
<keyword evidence="8" id="KW-0012">Acyltransferase</keyword>
<dbReference type="PROSITE" id="PS00012">
    <property type="entry name" value="PHOSPHOPANTETHEINE"/>
    <property type="match status" value="2"/>
</dbReference>
<evidence type="ECO:0000256" key="4">
    <source>
        <dbReference type="ARBA" id="ARBA00022553"/>
    </source>
</evidence>
<dbReference type="Pfam" id="PF00698">
    <property type="entry name" value="Acyl_transf_1"/>
    <property type="match status" value="2"/>
</dbReference>
<dbReference type="SMART" id="SM00822">
    <property type="entry name" value="PKS_KR"/>
    <property type="match status" value="2"/>
</dbReference>
<evidence type="ECO:0000256" key="2">
    <source>
        <dbReference type="ARBA" id="ARBA00004792"/>
    </source>
</evidence>
<dbReference type="RefSeq" id="WP_204293012.1">
    <property type="nucleotide sequence ID" value="NZ_BAAAGZ010000069.1"/>
</dbReference>
<dbReference type="EMBL" id="BOPA01000052">
    <property type="protein sequence ID" value="GIJ18846.1"/>
    <property type="molecule type" value="Genomic_DNA"/>
</dbReference>
<feature type="domain" description="Carrier" evidence="11">
    <location>
        <begin position="1546"/>
        <end position="1624"/>
    </location>
</feature>
<dbReference type="InterPro" id="IPR013154">
    <property type="entry name" value="ADH-like_N"/>
</dbReference>
<dbReference type="InterPro" id="IPR014030">
    <property type="entry name" value="Ketoacyl_synth_N"/>
</dbReference>
<dbReference type="Gene3D" id="3.90.180.10">
    <property type="entry name" value="Medium-chain alcohol dehydrogenases, catalytic domain"/>
    <property type="match status" value="1"/>
</dbReference>
<dbReference type="InterPro" id="IPR020841">
    <property type="entry name" value="PKS_Beta-ketoAc_synthase_dom"/>
</dbReference>
<evidence type="ECO:0008006" key="16">
    <source>
        <dbReference type="Google" id="ProtNLM"/>
    </source>
</evidence>
<evidence type="ECO:0000259" key="12">
    <source>
        <dbReference type="PROSITE" id="PS52004"/>
    </source>
</evidence>
<dbReference type="Gene3D" id="3.40.366.10">
    <property type="entry name" value="Malonyl-Coenzyme A Acyl Carrier Protein, domain 2"/>
    <property type="match status" value="2"/>
</dbReference>
<dbReference type="SUPFAM" id="SSF52151">
    <property type="entry name" value="FabD/lysophospholipase-like"/>
    <property type="match status" value="2"/>
</dbReference>
<evidence type="ECO:0000256" key="6">
    <source>
        <dbReference type="ARBA" id="ARBA00023194"/>
    </source>
</evidence>
<reference evidence="14 15" key="1">
    <citation type="submission" date="2021-01" db="EMBL/GenBank/DDBJ databases">
        <title>Whole genome shotgun sequence of Verrucosispora gifhornensis NBRC 16317.</title>
        <authorList>
            <person name="Komaki H."/>
            <person name="Tamura T."/>
        </authorList>
    </citation>
    <scope>NUCLEOTIDE SEQUENCE [LARGE SCALE GENOMIC DNA]</scope>
    <source>
        <strain evidence="14 15">NBRC 16317</strain>
    </source>
</reference>
<dbReference type="Gene3D" id="3.10.129.110">
    <property type="entry name" value="Polyketide synthase dehydratase"/>
    <property type="match status" value="2"/>
</dbReference>
<keyword evidence="6" id="KW-0045">Antibiotic biosynthesis</keyword>
<feature type="active site" description="Proton donor; for dehydratase activity" evidence="9">
    <location>
        <position position="2699"/>
    </location>
</feature>
<dbReference type="InterPro" id="IPR016039">
    <property type="entry name" value="Thiolase-like"/>
</dbReference>
<dbReference type="PROSITE" id="PS52019">
    <property type="entry name" value="PKS_MFAS_DH"/>
    <property type="match status" value="2"/>
</dbReference>
<gene>
    <name evidence="14" type="ORF">Vgi01_55300</name>
</gene>
<feature type="domain" description="Ketosynthase family 3 (KS3)" evidence="12">
    <location>
        <begin position="1640"/>
        <end position="2063"/>
    </location>
</feature>
<dbReference type="Proteomes" id="UP000647860">
    <property type="component" value="Unassembled WGS sequence"/>
</dbReference>
<dbReference type="InterPro" id="IPR014043">
    <property type="entry name" value="Acyl_transferase_dom"/>
</dbReference>
<dbReference type="Pfam" id="PF00109">
    <property type="entry name" value="ketoacyl-synt"/>
    <property type="match status" value="2"/>
</dbReference>
<dbReference type="PROSITE" id="PS00606">
    <property type="entry name" value="KS3_1"/>
    <property type="match status" value="2"/>
</dbReference>
<dbReference type="SUPFAM" id="SSF50129">
    <property type="entry name" value="GroES-like"/>
    <property type="match status" value="1"/>
</dbReference>
<dbReference type="Pfam" id="PF14765">
    <property type="entry name" value="PS-DH"/>
    <property type="match status" value="1"/>
</dbReference>
<feature type="region of interest" description="C-terminal hotdog fold" evidence="9">
    <location>
        <begin position="1051"/>
        <end position="1199"/>
    </location>
</feature>
<name>A0ABQ4ILZ5_9ACTN</name>
<dbReference type="InterPro" id="IPR015083">
    <property type="entry name" value="NorB/c/GfsB-D-like_docking"/>
</dbReference>
<dbReference type="Gene3D" id="3.40.50.720">
    <property type="entry name" value="NAD(P)-binding Rossmann-like Domain"/>
    <property type="match status" value="4"/>
</dbReference>
<dbReference type="PANTHER" id="PTHR43775">
    <property type="entry name" value="FATTY ACID SYNTHASE"/>
    <property type="match status" value="1"/>
</dbReference>
<dbReference type="InterPro" id="IPR009081">
    <property type="entry name" value="PP-bd_ACP"/>
</dbReference>
<feature type="region of interest" description="C-terminal hotdog fold" evidence="9">
    <location>
        <begin position="2640"/>
        <end position="2775"/>
    </location>
</feature>
<comment type="caution">
    <text evidence="9">Lacks conserved residue(s) required for the propagation of feature annotation.</text>
</comment>
<dbReference type="CDD" id="cd00833">
    <property type="entry name" value="PKS"/>
    <property type="match status" value="2"/>
</dbReference>
<dbReference type="InterPro" id="IPR020843">
    <property type="entry name" value="ER"/>
</dbReference>
<dbReference type="SMART" id="SM00829">
    <property type="entry name" value="PKS_ER"/>
    <property type="match status" value="1"/>
</dbReference>
<dbReference type="CDD" id="cd08956">
    <property type="entry name" value="KR_3_FAS_SDR_x"/>
    <property type="match status" value="1"/>
</dbReference>
<dbReference type="InterPro" id="IPR050091">
    <property type="entry name" value="PKS_NRPS_Biosynth_Enz"/>
</dbReference>
<feature type="region of interest" description="Disordered" evidence="10">
    <location>
        <begin position="89"/>
        <end position="108"/>
    </location>
</feature>
<dbReference type="SUPFAM" id="SSF55048">
    <property type="entry name" value="Probable ACP-binding domain of malonyl-CoA ACP transacylase"/>
    <property type="match status" value="2"/>
</dbReference>
<evidence type="ECO:0000259" key="13">
    <source>
        <dbReference type="PROSITE" id="PS52019"/>
    </source>
</evidence>
<dbReference type="SMART" id="SM00823">
    <property type="entry name" value="PKS_PP"/>
    <property type="match status" value="2"/>
</dbReference>
<dbReference type="InterPro" id="IPR036736">
    <property type="entry name" value="ACP-like_sf"/>
</dbReference>
<comment type="pathway">
    <text evidence="2">Antibiotic biosynthesis.</text>
</comment>
<evidence type="ECO:0000313" key="14">
    <source>
        <dbReference type="EMBL" id="GIJ18846.1"/>
    </source>
</evidence>
<accession>A0ABQ4ILZ5</accession>
<dbReference type="InterPro" id="IPR049900">
    <property type="entry name" value="PKS_mFAS_DH"/>
</dbReference>
<dbReference type="InterPro" id="IPR011032">
    <property type="entry name" value="GroES-like_sf"/>
</dbReference>
<dbReference type="PANTHER" id="PTHR43775:SF51">
    <property type="entry name" value="INACTIVE PHENOLPHTHIOCEROL SYNTHESIS POLYKETIDE SYNTHASE TYPE I PKS1-RELATED"/>
    <property type="match status" value="1"/>
</dbReference>
<keyword evidence="7" id="KW-0511">Multifunctional enzyme</keyword>
<dbReference type="SUPFAM" id="SSF53901">
    <property type="entry name" value="Thiolase-like"/>
    <property type="match status" value="2"/>
</dbReference>
<dbReference type="InterPro" id="IPR020807">
    <property type="entry name" value="PKS_DH"/>
</dbReference>
<keyword evidence="15" id="KW-1185">Reference proteome</keyword>
<feature type="domain" description="PKS/mFAS DH" evidence="13">
    <location>
        <begin position="2513"/>
        <end position="2775"/>
    </location>
</feature>
<evidence type="ECO:0000256" key="3">
    <source>
        <dbReference type="ARBA" id="ARBA00022450"/>
    </source>
</evidence>
<dbReference type="Pfam" id="PF16197">
    <property type="entry name" value="KAsynt_C_assoc"/>
    <property type="match status" value="2"/>
</dbReference>
<protein>
    <recommendedName>
        <fullName evidence="16">Acyl transferase domain-containing protein</fullName>
    </recommendedName>
</protein>
<dbReference type="InterPro" id="IPR001227">
    <property type="entry name" value="Ac_transferase_dom_sf"/>
</dbReference>
<dbReference type="Pfam" id="PF13602">
    <property type="entry name" value="ADH_zinc_N_2"/>
    <property type="match status" value="1"/>
</dbReference>
<dbReference type="Gene3D" id="1.10.1200.10">
    <property type="entry name" value="ACP-like"/>
    <property type="match status" value="2"/>
</dbReference>
<dbReference type="Pfam" id="PF08659">
    <property type="entry name" value="KR"/>
    <property type="match status" value="2"/>
</dbReference>
<dbReference type="InterPro" id="IPR013968">
    <property type="entry name" value="PKS_KR"/>
</dbReference>
<dbReference type="InterPro" id="IPR057326">
    <property type="entry name" value="KR_dom"/>
</dbReference>
<evidence type="ECO:0000259" key="11">
    <source>
        <dbReference type="PROSITE" id="PS50075"/>
    </source>
</evidence>
<dbReference type="Pfam" id="PF00550">
    <property type="entry name" value="PP-binding"/>
    <property type="match status" value="2"/>
</dbReference>
<comment type="cofactor">
    <cofactor evidence="1">
        <name>pantetheine 4'-phosphate</name>
        <dbReference type="ChEBI" id="CHEBI:47942"/>
    </cofactor>
</comment>
<dbReference type="Gene3D" id="3.30.70.3290">
    <property type="match status" value="2"/>
</dbReference>
<dbReference type="InterPro" id="IPR032821">
    <property type="entry name" value="PKS_assoc"/>
</dbReference>
<keyword evidence="4" id="KW-0597">Phosphoprotein</keyword>
<dbReference type="InterPro" id="IPR018201">
    <property type="entry name" value="Ketoacyl_synth_AS"/>
</dbReference>
<dbReference type="InterPro" id="IPR016035">
    <property type="entry name" value="Acyl_Trfase/lysoPLipase"/>
</dbReference>
<evidence type="ECO:0000256" key="1">
    <source>
        <dbReference type="ARBA" id="ARBA00001957"/>
    </source>
</evidence>
<dbReference type="SMART" id="SM00825">
    <property type="entry name" value="PKS_KS"/>
    <property type="match status" value="2"/>
</dbReference>